<dbReference type="Proteomes" id="UP001055117">
    <property type="component" value="Unassembled WGS sequence"/>
</dbReference>
<evidence type="ECO:0000256" key="4">
    <source>
        <dbReference type="ARBA" id="ARBA00022695"/>
    </source>
</evidence>
<evidence type="ECO:0000313" key="12">
    <source>
        <dbReference type="Proteomes" id="UP001055117"/>
    </source>
</evidence>
<evidence type="ECO:0000313" key="11">
    <source>
        <dbReference type="EMBL" id="GJD45914.1"/>
    </source>
</evidence>
<dbReference type="PANTHER" id="PTHR33571">
    <property type="entry name" value="SSL8005 PROTEIN"/>
    <property type="match status" value="1"/>
</dbReference>
<comment type="caution">
    <text evidence="11">The sequence shown here is derived from an EMBL/GenBank/DDBJ whole genome shotgun (WGS) entry which is preliminary data.</text>
</comment>
<evidence type="ECO:0000256" key="6">
    <source>
        <dbReference type="ARBA" id="ARBA00022741"/>
    </source>
</evidence>
<dbReference type="CDD" id="cd05403">
    <property type="entry name" value="NT_KNTase_like"/>
    <property type="match status" value="1"/>
</dbReference>
<dbReference type="RefSeq" id="WP_147752604.1">
    <property type="nucleotide sequence ID" value="NZ_BPQG01000056.1"/>
</dbReference>
<keyword evidence="7" id="KW-0067">ATP-binding</keyword>
<feature type="domain" description="Polymerase nucleotidyl transferase" evidence="10">
    <location>
        <begin position="16"/>
        <end position="95"/>
    </location>
</feature>
<keyword evidence="12" id="KW-1185">Reference proteome</keyword>
<dbReference type="InterPro" id="IPR043519">
    <property type="entry name" value="NT_sf"/>
</dbReference>
<evidence type="ECO:0000256" key="8">
    <source>
        <dbReference type="ARBA" id="ARBA00022842"/>
    </source>
</evidence>
<dbReference type="InterPro" id="IPR002934">
    <property type="entry name" value="Polymerase_NTP_transf_dom"/>
</dbReference>
<keyword evidence="2" id="KW-1277">Toxin-antitoxin system</keyword>
<keyword evidence="3" id="KW-0808">Transferase</keyword>
<reference evidence="11 12" key="1">
    <citation type="journal article" date="2021" name="Front. Microbiol.">
        <title>Comprehensive Comparative Genomics and Phenotyping of Methylobacterium Species.</title>
        <authorList>
            <person name="Alessa O."/>
            <person name="Ogura Y."/>
            <person name="Fujitani Y."/>
            <person name="Takami H."/>
            <person name="Hayashi T."/>
            <person name="Sahin N."/>
            <person name="Tani A."/>
        </authorList>
    </citation>
    <scope>NUCLEOTIDE SEQUENCE [LARGE SCALE GENOMIC DNA]</scope>
    <source>
        <strain evidence="11 12">DSM 23679</strain>
    </source>
</reference>
<evidence type="ECO:0000256" key="9">
    <source>
        <dbReference type="ARBA" id="ARBA00038276"/>
    </source>
</evidence>
<protein>
    <recommendedName>
        <fullName evidence="10">Polymerase nucleotidyl transferase domain-containing protein</fullName>
    </recommendedName>
</protein>
<accession>A0ABQ4QL24</accession>
<evidence type="ECO:0000259" key="10">
    <source>
        <dbReference type="Pfam" id="PF01909"/>
    </source>
</evidence>
<dbReference type="Gene3D" id="3.30.460.10">
    <property type="entry name" value="Beta Polymerase, domain 2"/>
    <property type="match status" value="1"/>
</dbReference>
<sequence length="98" mass="10638">MDRDTAIGILRANENALQRLGVRHAALFGSIARGEGHADSDLDVLIEIEAEAVRDAFNDVGICRAIGSLFSVPVDVATRETLKPHILSRAERDAIRAF</sequence>
<organism evidence="11 12">
    <name type="scientific">Methylobacterium cerastii</name>
    <dbReference type="NCBI Taxonomy" id="932741"/>
    <lineage>
        <taxon>Bacteria</taxon>
        <taxon>Pseudomonadati</taxon>
        <taxon>Pseudomonadota</taxon>
        <taxon>Alphaproteobacteria</taxon>
        <taxon>Hyphomicrobiales</taxon>
        <taxon>Methylobacteriaceae</taxon>
        <taxon>Methylobacterium</taxon>
    </lineage>
</organism>
<evidence type="ECO:0000256" key="3">
    <source>
        <dbReference type="ARBA" id="ARBA00022679"/>
    </source>
</evidence>
<evidence type="ECO:0000256" key="7">
    <source>
        <dbReference type="ARBA" id="ARBA00022840"/>
    </source>
</evidence>
<proteinExistence type="inferred from homology"/>
<keyword evidence="4" id="KW-0548">Nucleotidyltransferase</keyword>
<dbReference type="InterPro" id="IPR052038">
    <property type="entry name" value="Type-VII_TA_antitoxin"/>
</dbReference>
<keyword evidence="8" id="KW-0460">Magnesium</keyword>
<comment type="cofactor">
    <cofactor evidence="1">
        <name>Mg(2+)</name>
        <dbReference type="ChEBI" id="CHEBI:18420"/>
    </cofactor>
</comment>
<evidence type="ECO:0000256" key="1">
    <source>
        <dbReference type="ARBA" id="ARBA00001946"/>
    </source>
</evidence>
<keyword evidence="5" id="KW-0479">Metal-binding</keyword>
<dbReference type="Pfam" id="PF01909">
    <property type="entry name" value="NTP_transf_2"/>
    <property type="match status" value="1"/>
</dbReference>
<dbReference type="SUPFAM" id="SSF81301">
    <property type="entry name" value="Nucleotidyltransferase"/>
    <property type="match status" value="1"/>
</dbReference>
<evidence type="ECO:0000256" key="5">
    <source>
        <dbReference type="ARBA" id="ARBA00022723"/>
    </source>
</evidence>
<comment type="similarity">
    <text evidence="9">Belongs to the MntA antitoxin family.</text>
</comment>
<keyword evidence="6" id="KW-0547">Nucleotide-binding</keyword>
<evidence type="ECO:0000256" key="2">
    <source>
        <dbReference type="ARBA" id="ARBA00022649"/>
    </source>
</evidence>
<dbReference type="EMBL" id="BPQG01000056">
    <property type="protein sequence ID" value="GJD45914.1"/>
    <property type="molecule type" value="Genomic_DNA"/>
</dbReference>
<dbReference type="PANTHER" id="PTHR33571:SF14">
    <property type="entry name" value="PROTEIN ADENYLYLTRANSFERASE MJ0435-RELATED"/>
    <property type="match status" value="1"/>
</dbReference>
<name>A0ABQ4QL24_9HYPH</name>
<gene>
    <name evidence="11" type="ORF">AFCDBAGC_3792</name>
</gene>